<feature type="transmembrane region" description="Helical" evidence="5">
    <location>
        <begin position="109"/>
        <end position="129"/>
    </location>
</feature>
<evidence type="ECO:0000313" key="6">
    <source>
        <dbReference type="EMBL" id="SKC09274.1"/>
    </source>
</evidence>
<evidence type="ECO:0000256" key="4">
    <source>
        <dbReference type="ARBA" id="ARBA00023136"/>
    </source>
</evidence>
<accession>A0A1T5GLD8</accession>
<proteinExistence type="predicted"/>
<keyword evidence="2 5" id="KW-0812">Transmembrane</keyword>
<keyword evidence="7" id="KW-1185">Reference proteome</keyword>
<feature type="transmembrane region" description="Helical" evidence="5">
    <location>
        <begin position="83"/>
        <end position="103"/>
    </location>
</feature>
<comment type="subcellular location">
    <subcellularLocation>
        <location evidence="1">Membrane</location>
        <topology evidence="1">Multi-pass membrane protein</topology>
    </subcellularLocation>
</comment>
<name>A0A1T5GLD8_9BACT</name>
<evidence type="ECO:0000256" key="3">
    <source>
        <dbReference type="ARBA" id="ARBA00022989"/>
    </source>
</evidence>
<sequence length="133" mass="14787">MEKKLVKFNAVNTTLWLLQALLALTFLWGAYVKLFMPTEELARMWPWTAENAVLVKIAGVADTLAGTGIIIPRLLRIRPVLTLYACYGIISLMLAAIIFHVSRGEVSQLGINVAVTIMAAVAIILWKYLMKGR</sequence>
<organism evidence="6 7">
    <name type="scientific">Dyadobacter psychrophilus</name>
    <dbReference type="NCBI Taxonomy" id="651661"/>
    <lineage>
        <taxon>Bacteria</taxon>
        <taxon>Pseudomonadati</taxon>
        <taxon>Bacteroidota</taxon>
        <taxon>Cytophagia</taxon>
        <taxon>Cytophagales</taxon>
        <taxon>Spirosomataceae</taxon>
        <taxon>Dyadobacter</taxon>
    </lineage>
</organism>
<dbReference type="Proteomes" id="UP000190897">
    <property type="component" value="Unassembled WGS sequence"/>
</dbReference>
<dbReference type="Pfam" id="PF13564">
    <property type="entry name" value="DoxX_2"/>
    <property type="match status" value="1"/>
</dbReference>
<evidence type="ECO:0000256" key="1">
    <source>
        <dbReference type="ARBA" id="ARBA00004141"/>
    </source>
</evidence>
<evidence type="ECO:0000256" key="2">
    <source>
        <dbReference type="ARBA" id="ARBA00022692"/>
    </source>
</evidence>
<reference evidence="7" key="1">
    <citation type="submission" date="2017-02" db="EMBL/GenBank/DDBJ databases">
        <authorList>
            <person name="Varghese N."/>
            <person name="Submissions S."/>
        </authorList>
    </citation>
    <scope>NUCLEOTIDE SEQUENCE [LARGE SCALE GENOMIC DNA]</scope>
    <source>
        <strain evidence="7">DSM 22270</strain>
    </source>
</reference>
<keyword evidence="3 5" id="KW-1133">Transmembrane helix</keyword>
<dbReference type="AlphaFoldDB" id="A0A1T5GLD8"/>
<dbReference type="RefSeq" id="WP_082216874.1">
    <property type="nucleotide sequence ID" value="NZ_FUZA01000006.1"/>
</dbReference>
<dbReference type="STRING" id="651661.SAMN05660293_04091"/>
<dbReference type="EMBL" id="FUZA01000006">
    <property type="protein sequence ID" value="SKC09274.1"/>
    <property type="molecule type" value="Genomic_DNA"/>
</dbReference>
<evidence type="ECO:0000256" key="5">
    <source>
        <dbReference type="SAM" id="Phobius"/>
    </source>
</evidence>
<feature type="transmembrane region" description="Helical" evidence="5">
    <location>
        <begin position="53"/>
        <end position="71"/>
    </location>
</feature>
<keyword evidence="4 5" id="KW-0472">Membrane</keyword>
<dbReference type="GO" id="GO:0016020">
    <property type="term" value="C:membrane"/>
    <property type="evidence" value="ECO:0007669"/>
    <property type="project" value="UniProtKB-SubCell"/>
</dbReference>
<dbReference type="OrthoDB" id="3385086at2"/>
<gene>
    <name evidence="6" type="ORF">SAMN05660293_04091</name>
</gene>
<dbReference type="InterPro" id="IPR032808">
    <property type="entry name" value="DoxX"/>
</dbReference>
<evidence type="ECO:0000313" key="7">
    <source>
        <dbReference type="Proteomes" id="UP000190897"/>
    </source>
</evidence>
<protein>
    <submittedName>
        <fullName evidence="6">DoxX-like family protein</fullName>
    </submittedName>
</protein>